<dbReference type="PROSITE" id="PS50011">
    <property type="entry name" value="PROTEIN_KINASE_DOM"/>
    <property type="match status" value="1"/>
</dbReference>
<evidence type="ECO:0000313" key="13">
    <source>
        <dbReference type="Proteomes" id="UP000001640"/>
    </source>
</evidence>
<keyword evidence="6 9" id="KW-0067">ATP-binding</keyword>
<evidence type="ECO:0000256" key="1">
    <source>
        <dbReference type="ARBA" id="ARBA00012513"/>
    </source>
</evidence>
<name>G0VF02_NAUCA</name>
<protein>
    <recommendedName>
        <fullName evidence="1">non-specific serine/threonine protein kinase</fullName>
        <ecNumber evidence="1">2.7.11.1</ecNumber>
    </recommendedName>
</protein>
<dbReference type="HOGENOM" id="CLU_375971_0_0_1"/>
<dbReference type="PANTHER" id="PTHR24343">
    <property type="entry name" value="SERINE/THREONINE KINASE"/>
    <property type="match status" value="1"/>
</dbReference>
<dbReference type="GO" id="GO:0005829">
    <property type="term" value="C:cytosol"/>
    <property type="evidence" value="ECO:0007669"/>
    <property type="project" value="TreeGrafter"/>
</dbReference>
<feature type="region of interest" description="Disordered" evidence="10">
    <location>
        <begin position="48"/>
        <end position="98"/>
    </location>
</feature>
<dbReference type="EC" id="2.7.11.1" evidence="1"/>
<organism evidence="12 13">
    <name type="scientific">Naumovozyma castellii</name>
    <name type="common">Yeast</name>
    <name type="synonym">Saccharomyces castellii</name>
    <dbReference type="NCBI Taxonomy" id="27288"/>
    <lineage>
        <taxon>Eukaryota</taxon>
        <taxon>Fungi</taxon>
        <taxon>Dikarya</taxon>
        <taxon>Ascomycota</taxon>
        <taxon>Saccharomycotina</taxon>
        <taxon>Saccharomycetes</taxon>
        <taxon>Saccharomycetales</taxon>
        <taxon>Saccharomycetaceae</taxon>
        <taxon>Naumovozyma</taxon>
    </lineage>
</organism>
<dbReference type="PROSITE" id="PS00108">
    <property type="entry name" value="PROTEIN_KINASE_ST"/>
    <property type="match status" value="1"/>
</dbReference>
<dbReference type="Pfam" id="PF00069">
    <property type="entry name" value="Pkinase"/>
    <property type="match status" value="1"/>
</dbReference>
<evidence type="ECO:0000256" key="4">
    <source>
        <dbReference type="ARBA" id="ARBA00022741"/>
    </source>
</evidence>
<dbReference type="Proteomes" id="UP000001640">
    <property type="component" value="Chromosome 4"/>
</dbReference>
<dbReference type="FunFam" id="1.10.510.10:FF:000919">
    <property type="entry name" value="NPR1p Protein kinase"/>
    <property type="match status" value="1"/>
</dbReference>
<evidence type="ECO:0000256" key="8">
    <source>
        <dbReference type="ARBA" id="ARBA00048679"/>
    </source>
</evidence>
<dbReference type="GO" id="GO:0004674">
    <property type="term" value="F:protein serine/threonine kinase activity"/>
    <property type="evidence" value="ECO:0007669"/>
    <property type="project" value="UniProtKB-KW"/>
</dbReference>
<evidence type="ECO:0000313" key="12">
    <source>
        <dbReference type="EMBL" id="CCC69621.1"/>
    </source>
</evidence>
<dbReference type="PROSITE" id="PS00107">
    <property type="entry name" value="PROTEIN_KINASE_ATP"/>
    <property type="match status" value="1"/>
</dbReference>
<evidence type="ECO:0000259" key="11">
    <source>
        <dbReference type="PROSITE" id="PS50011"/>
    </source>
</evidence>
<evidence type="ECO:0000256" key="10">
    <source>
        <dbReference type="SAM" id="MobiDB-lite"/>
    </source>
</evidence>
<feature type="domain" description="Protein kinase" evidence="11">
    <location>
        <begin position="362"/>
        <end position="680"/>
    </location>
</feature>
<comment type="catalytic activity">
    <reaction evidence="7">
        <text>L-threonyl-[protein] + ATP = O-phospho-L-threonyl-[protein] + ADP + H(+)</text>
        <dbReference type="Rhea" id="RHEA:46608"/>
        <dbReference type="Rhea" id="RHEA-COMP:11060"/>
        <dbReference type="Rhea" id="RHEA-COMP:11605"/>
        <dbReference type="ChEBI" id="CHEBI:15378"/>
        <dbReference type="ChEBI" id="CHEBI:30013"/>
        <dbReference type="ChEBI" id="CHEBI:30616"/>
        <dbReference type="ChEBI" id="CHEBI:61977"/>
        <dbReference type="ChEBI" id="CHEBI:456216"/>
        <dbReference type="EC" id="2.7.11.1"/>
    </reaction>
</comment>
<dbReference type="Gene3D" id="1.10.510.10">
    <property type="entry name" value="Transferase(Phosphotransferase) domain 1"/>
    <property type="match status" value="1"/>
</dbReference>
<feature type="compositionally biased region" description="Low complexity" evidence="10">
    <location>
        <begin position="308"/>
        <end position="317"/>
    </location>
</feature>
<dbReference type="InParanoid" id="G0VF02"/>
<dbReference type="InterPro" id="IPR008271">
    <property type="entry name" value="Ser/Thr_kinase_AS"/>
</dbReference>
<dbReference type="eggNOG" id="KOG0590">
    <property type="taxonomic scope" value="Eukaryota"/>
</dbReference>
<dbReference type="PANTHER" id="PTHR24343:SF113">
    <property type="entry name" value="NITROGEN PERMEASE REACTIVATOR PROTEIN-RELATED"/>
    <property type="match status" value="1"/>
</dbReference>
<dbReference type="GeneID" id="96903230"/>
<keyword evidence="13" id="KW-1185">Reference proteome</keyword>
<feature type="binding site" evidence="9">
    <location>
        <position position="392"/>
    </location>
    <ligand>
        <name>ATP</name>
        <dbReference type="ChEBI" id="CHEBI:30616"/>
    </ligand>
</feature>
<keyword evidence="3" id="KW-0808">Transferase</keyword>
<dbReference type="GO" id="GO:0005524">
    <property type="term" value="F:ATP binding"/>
    <property type="evidence" value="ECO:0007669"/>
    <property type="project" value="UniProtKB-UniRule"/>
</dbReference>
<evidence type="ECO:0000256" key="2">
    <source>
        <dbReference type="ARBA" id="ARBA00022527"/>
    </source>
</evidence>
<dbReference type="SUPFAM" id="SSF56112">
    <property type="entry name" value="Protein kinase-like (PK-like)"/>
    <property type="match status" value="1"/>
</dbReference>
<keyword evidence="5" id="KW-0418">Kinase</keyword>
<dbReference type="OrthoDB" id="6513151at2759"/>
<dbReference type="InterPro" id="IPR011009">
    <property type="entry name" value="Kinase-like_dom_sf"/>
</dbReference>
<comment type="catalytic activity">
    <reaction evidence="8">
        <text>L-seryl-[protein] + ATP = O-phospho-L-seryl-[protein] + ADP + H(+)</text>
        <dbReference type="Rhea" id="RHEA:17989"/>
        <dbReference type="Rhea" id="RHEA-COMP:9863"/>
        <dbReference type="Rhea" id="RHEA-COMP:11604"/>
        <dbReference type="ChEBI" id="CHEBI:15378"/>
        <dbReference type="ChEBI" id="CHEBI:29999"/>
        <dbReference type="ChEBI" id="CHEBI:30616"/>
        <dbReference type="ChEBI" id="CHEBI:83421"/>
        <dbReference type="ChEBI" id="CHEBI:456216"/>
        <dbReference type="EC" id="2.7.11.1"/>
    </reaction>
</comment>
<keyword evidence="2" id="KW-0723">Serine/threonine-protein kinase</keyword>
<accession>G0VF02</accession>
<evidence type="ECO:0000256" key="3">
    <source>
        <dbReference type="ARBA" id="ARBA00022679"/>
    </source>
</evidence>
<feature type="compositionally biased region" description="Polar residues" evidence="10">
    <location>
        <begin position="64"/>
        <end position="77"/>
    </location>
</feature>
<dbReference type="OMA" id="FAITMSD"/>
<dbReference type="STRING" id="1064592.G0VF02"/>
<dbReference type="Gene3D" id="3.30.200.20">
    <property type="entry name" value="Phosphorylase Kinase, domain 1"/>
    <property type="match status" value="1"/>
</dbReference>
<reference key="2">
    <citation type="submission" date="2011-08" db="EMBL/GenBank/DDBJ databases">
        <title>Genome sequence of Naumovozyma castellii.</title>
        <authorList>
            <person name="Gordon J.L."/>
            <person name="Armisen D."/>
            <person name="Proux-Wera E."/>
            <person name="OhEigeartaigh S.S."/>
            <person name="Byrne K.P."/>
            <person name="Wolfe K.H."/>
        </authorList>
    </citation>
    <scope>NUCLEOTIDE SEQUENCE</scope>
    <source>
        <strain>Type strain:CBS 4309</strain>
    </source>
</reference>
<evidence type="ECO:0000256" key="7">
    <source>
        <dbReference type="ARBA" id="ARBA00047899"/>
    </source>
</evidence>
<reference evidence="12 13" key="1">
    <citation type="journal article" date="2011" name="Proc. Natl. Acad. Sci. U.S.A.">
        <title>Evolutionary erosion of yeast sex chromosomes by mating-type switching accidents.</title>
        <authorList>
            <person name="Gordon J.L."/>
            <person name="Armisen D."/>
            <person name="Proux-Wera E."/>
            <person name="Oheigeartaigh S.S."/>
            <person name="Byrne K.P."/>
            <person name="Wolfe K.H."/>
        </authorList>
    </citation>
    <scope>NUCLEOTIDE SEQUENCE [LARGE SCALE GENOMIC DNA]</scope>
    <source>
        <strain evidence="13">ATCC 76901 / BCRC 22586 / CBS 4309 / NBRC 1992 / NRRL Y-12630</strain>
    </source>
</reference>
<sequence>MYSSLNNMNEYVAVRSPPRYSVSERNTLPQTEVDEQENVERTMMFLRKHMKDRNRSLTPGADTVGNSRTSLNTLTPQHSDDRHSIEQQQQQQQQPRPIWDHQSLKTSHENVEDVLPPSYLDSAIIRSKSITSSVSTSYTTKDSITTDSFGRNTSSIPSLSCVIPYAVPTSRGSNERNNNNDNLIKTFSERRPSMATTESSWGDVLSTSMPNNCAAIECSVYSSPHVDSVEPRFIISKNKFQDYPALFLSSDDEEDNNIVEEKKEGSATRDRTKSFSSQLSTLFSFSNKNTTSPNNKIPRRKRTQSHIGSSNGSSSANARRRSSVYLTDNSVESSTKFSTSLKRFLPNYNKIDEFHVPFKQRYNEIGTLGSGASGSVKLVESKNHATEIFAIKEFRKRDKNKETKRDYIRTITSEYCVGVNLTHPNIIKTMELHYEDDFICQVMEYCAFDLFAITMSDLPKYEEICCYFKQLLDGVEYLHSIGLAHRDLKLENCVIDNNGILKLIDFGCSVVFQYPCSKTLIEASGVVGSDPYLAPEVLLFTNYDPRPVDIWSCAIIFICMIIKKFPWGIPNLQDDSFKKFCYGRDSVSLNDLLTREPSPEHEINLVEVDVDDNDSDDDYFNYGNGTRGNAIHTHEDDIHVGPLRILHALPEETQPIINKMLNLAPACRANIVEILNDPWVQSIDMCHILGEASDGSEIRVVNNEGHEHSKVEHSKAHISGFMD</sequence>
<dbReference type="EMBL" id="HE576755">
    <property type="protein sequence ID" value="CCC69621.1"/>
    <property type="molecule type" value="Genomic_DNA"/>
</dbReference>
<evidence type="ECO:0000256" key="6">
    <source>
        <dbReference type="ARBA" id="ARBA00022840"/>
    </source>
</evidence>
<dbReference type="InterPro" id="IPR017441">
    <property type="entry name" value="Protein_kinase_ATP_BS"/>
</dbReference>
<dbReference type="InterPro" id="IPR000719">
    <property type="entry name" value="Prot_kinase_dom"/>
</dbReference>
<evidence type="ECO:0000256" key="9">
    <source>
        <dbReference type="PROSITE-ProRule" id="PRU10141"/>
    </source>
</evidence>
<keyword evidence="4 9" id="KW-0547">Nucleotide-binding</keyword>
<dbReference type="AlphaFoldDB" id="G0VF02"/>
<evidence type="ECO:0000256" key="5">
    <source>
        <dbReference type="ARBA" id="ARBA00022777"/>
    </source>
</evidence>
<feature type="region of interest" description="Disordered" evidence="10">
    <location>
        <begin position="285"/>
        <end position="324"/>
    </location>
</feature>
<dbReference type="KEGG" id="ncs:NCAS_0D00400"/>
<dbReference type="RefSeq" id="XP_003675985.1">
    <property type="nucleotide sequence ID" value="XM_003675937.1"/>
</dbReference>
<gene>
    <name evidence="12" type="primary">NCAS0D00400</name>
    <name evidence="12" type="ordered locus">NCAS_0D00400</name>
</gene>
<proteinExistence type="predicted"/>
<dbReference type="SMART" id="SM00220">
    <property type="entry name" value="S_TKc"/>
    <property type="match status" value="1"/>
</dbReference>